<reference evidence="1" key="1">
    <citation type="submission" date="2014-09" db="EMBL/GenBank/DDBJ databases">
        <authorList>
            <person name="Magalhaes I.L.F."/>
            <person name="Oliveira U."/>
            <person name="Santos F.R."/>
            <person name="Vidigal T.H.D.A."/>
            <person name="Brescovit A.D."/>
            <person name="Santos A.J."/>
        </authorList>
    </citation>
    <scope>NUCLEOTIDE SEQUENCE</scope>
    <source>
        <tissue evidence="1">Shoot tissue taken approximately 20 cm above the soil surface</tissue>
    </source>
</reference>
<evidence type="ECO:0000313" key="1">
    <source>
        <dbReference type="EMBL" id="JAE39209.1"/>
    </source>
</evidence>
<name>A0A0A9HTR2_ARUDO</name>
<reference evidence="1" key="2">
    <citation type="journal article" date="2015" name="Data Brief">
        <title>Shoot transcriptome of the giant reed, Arundo donax.</title>
        <authorList>
            <person name="Barrero R.A."/>
            <person name="Guerrero F.D."/>
            <person name="Moolhuijzen P."/>
            <person name="Goolsby J.A."/>
            <person name="Tidwell J."/>
            <person name="Bellgard S.E."/>
            <person name="Bellgard M.I."/>
        </authorList>
    </citation>
    <scope>NUCLEOTIDE SEQUENCE</scope>
    <source>
        <tissue evidence="1">Shoot tissue taken approximately 20 cm above the soil surface</tissue>
    </source>
</reference>
<proteinExistence type="predicted"/>
<protein>
    <submittedName>
        <fullName evidence="1">Uncharacterized protein</fullName>
    </submittedName>
</protein>
<organism evidence="1">
    <name type="scientific">Arundo donax</name>
    <name type="common">Giant reed</name>
    <name type="synonym">Donax arundinaceus</name>
    <dbReference type="NCBI Taxonomy" id="35708"/>
    <lineage>
        <taxon>Eukaryota</taxon>
        <taxon>Viridiplantae</taxon>
        <taxon>Streptophyta</taxon>
        <taxon>Embryophyta</taxon>
        <taxon>Tracheophyta</taxon>
        <taxon>Spermatophyta</taxon>
        <taxon>Magnoliopsida</taxon>
        <taxon>Liliopsida</taxon>
        <taxon>Poales</taxon>
        <taxon>Poaceae</taxon>
        <taxon>PACMAD clade</taxon>
        <taxon>Arundinoideae</taxon>
        <taxon>Arundineae</taxon>
        <taxon>Arundo</taxon>
    </lineage>
</organism>
<sequence>MGASRPCCSPSLQCTGYCFHGKIVEAFPTECFNKKG</sequence>
<accession>A0A0A9HTR2</accession>
<dbReference type="EMBL" id="GBRH01158687">
    <property type="protein sequence ID" value="JAE39209.1"/>
    <property type="molecule type" value="Transcribed_RNA"/>
</dbReference>
<dbReference type="AlphaFoldDB" id="A0A0A9HTR2"/>